<evidence type="ECO:0000256" key="10">
    <source>
        <dbReference type="ARBA" id="ARBA00022723"/>
    </source>
</evidence>
<dbReference type="SUPFAM" id="SSF53244">
    <property type="entry name" value="MurD-like peptide ligases, peptide-binding domain"/>
    <property type="match status" value="1"/>
</dbReference>
<dbReference type="EC" id="6.3.2.12" evidence="6"/>
<dbReference type="GO" id="GO:0008841">
    <property type="term" value="F:dihydrofolate synthase activity"/>
    <property type="evidence" value="ECO:0007669"/>
    <property type="project" value="UniProtKB-EC"/>
</dbReference>
<evidence type="ECO:0000256" key="9">
    <source>
        <dbReference type="ARBA" id="ARBA00022598"/>
    </source>
</evidence>
<accession>A0A543IV57</accession>
<dbReference type="InterPro" id="IPR001645">
    <property type="entry name" value="Folylpolyglutamate_synth"/>
</dbReference>
<name>A0A543IV57_9ACTN</name>
<evidence type="ECO:0000256" key="2">
    <source>
        <dbReference type="ARBA" id="ARBA00004799"/>
    </source>
</evidence>
<evidence type="ECO:0000259" key="20">
    <source>
        <dbReference type="Pfam" id="PF08245"/>
    </source>
</evidence>
<feature type="domain" description="Mur ligase C-terminal" evidence="19">
    <location>
        <begin position="283"/>
        <end position="397"/>
    </location>
</feature>
<keyword evidence="12 18" id="KW-0067">ATP-binding</keyword>
<comment type="caution">
    <text evidence="21">The sequence shown here is derived from an EMBL/GenBank/DDBJ whole genome shotgun (WGS) entry which is preliminary data.</text>
</comment>
<evidence type="ECO:0000313" key="21">
    <source>
        <dbReference type="EMBL" id="TQM74456.1"/>
    </source>
</evidence>
<dbReference type="PANTHER" id="PTHR11136">
    <property type="entry name" value="FOLYLPOLYGLUTAMATE SYNTHASE-RELATED"/>
    <property type="match status" value="1"/>
</dbReference>
<evidence type="ECO:0000256" key="6">
    <source>
        <dbReference type="ARBA" id="ARBA00013023"/>
    </source>
</evidence>
<dbReference type="EMBL" id="VFPQ01000001">
    <property type="protein sequence ID" value="TQM74456.1"/>
    <property type="molecule type" value="Genomic_DNA"/>
</dbReference>
<evidence type="ECO:0000313" key="22">
    <source>
        <dbReference type="Proteomes" id="UP000319213"/>
    </source>
</evidence>
<comment type="pathway">
    <text evidence="2">Cofactor biosynthesis; tetrahydrofolate biosynthesis; 7,8-dihydrofolate from 2-amino-4-hydroxy-6-hydroxymethyl-7,8-dihydropteridine diphosphate and 4-aminobenzoate: step 2/2.</text>
</comment>
<evidence type="ECO:0000256" key="11">
    <source>
        <dbReference type="ARBA" id="ARBA00022741"/>
    </source>
</evidence>
<keyword evidence="11 18" id="KW-0547">Nucleotide-binding</keyword>
<keyword evidence="9 18" id="KW-0436">Ligase</keyword>
<comment type="catalytic activity">
    <reaction evidence="17">
        <text>7,8-dihydropteroate + L-glutamate + ATP = 7,8-dihydrofolate + ADP + phosphate + H(+)</text>
        <dbReference type="Rhea" id="RHEA:23584"/>
        <dbReference type="ChEBI" id="CHEBI:15378"/>
        <dbReference type="ChEBI" id="CHEBI:17839"/>
        <dbReference type="ChEBI" id="CHEBI:29985"/>
        <dbReference type="ChEBI" id="CHEBI:30616"/>
        <dbReference type="ChEBI" id="CHEBI:43474"/>
        <dbReference type="ChEBI" id="CHEBI:57451"/>
        <dbReference type="ChEBI" id="CHEBI:456216"/>
        <dbReference type="EC" id="6.3.2.12"/>
    </reaction>
</comment>
<evidence type="ECO:0000256" key="5">
    <source>
        <dbReference type="ARBA" id="ARBA00011245"/>
    </source>
</evidence>
<evidence type="ECO:0000256" key="17">
    <source>
        <dbReference type="ARBA" id="ARBA00049161"/>
    </source>
</evidence>
<dbReference type="GO" id="GO:0005737">
    <property type="term" value="C:cytoplasm"/>
    <property type="evidence" value="ECO:0007669"/>
    <property type="project" value="TreeGrafter"/>
</dbReference>
<dbReference type="FunFam" id="3.40.1190.10:FF:000004">
    <property type="entry name" value="Dihydrofolate synthase/folylpolyglutamate synthase"/>
    <property type="match status" value="1"/>
</dbReference>
<reference evidence="21 22" key="1">
    <citation type="submission" date="2019-06" db="EMBL/GenBank/DDBJ databases">
        <title>Sequencing the genomes of 1000 actinobacteria strains.</title>
        <authorList>
            <person name="Klenk H.-P."/>
        </authorList>
    </citation>
    <scope>NUCLEOTIDE SEQUENCE [LARGE SCALE GENOMIC DNA]</scope>
    <source>
        <strain evidence="21 22">DSM 43186</strain>
    </source>
</reference>
<gene>
    <name evidence="21" type="ORF">FHX40_1132</name>
</gene>
<dbReference type="InterPro" id="IPR036565">
    <property type="entry name" value="Mur-like_cat_sf"/>
</dbReference>
<dbReference type="NCBIfam" id="TIGR01499">
    <property type="entry name" value="folC"/>
    <property type="match status" value="1"/>
</dbReference>
<comment type="catalytic activity">
    <reaction evidence="16">
        <text>(6S)-5,6,7,8-tetrahydrofolyl-(gamma-L-Glu)(n) + L-glutamate + ATP = (6S)-5,6,7,8-tetrahydrofolyl-(gamma-L-Glu)(n+1) + ADP + phosphate + H(+)</text>
        <dbReference type="Rhea" id="RHEA:10580"/>
        <dbReference type="Rhea" id="RHEA-COMP:14738"/>
        <dbReference type="Rhea" id="RHEA-COMP:14740"/>
        <dbReference type="ChEBI" id="CHEBI:15378"/>
        <dbReference type="ChEBI" id="CHEBI:29985"/>
        <dbReference type="ChEBI" id="CHEBI:30616"/>
        <dbReference type="ChEBI" id="CHEBI:43474"/>
        <dbReference type="ChEBI" id="CHEBI:141005"/>
        <dbReference type="ChEBI" id="CHEBI:456216"/>
        <dbReference type="EC" id="6.3.2.17"/>
    </reaction>
</comment>
<dbReference type="Gene3D" id="3.40.1190.10">
    <property type="entry name" value="Mur-like, catalytic domain"/>
    <property type="match status" value="1"/>
</dbReference>
<dbReference type="GO" id="GO:0004326">
    <property type="term" value="F:tetrahydrofolylpolyglutamate synthase activity"/>
    <property type="evidence" value="ECO:0007669"/>
    <property type="project" value="UniProtKB-EC"/>
</dbReference>
<dbReference type="GO" id="GO:0005524">
    <property type="term" value="F:ATP binding"/>
    <property type="evidence" value="ECO:0007669"/>
    <property type="project" value="UniProtKB-KW"/>
</dbReference>
<organism evidence="21 22">
    <name type="scientific">Thermopolyspora flexuosa</name>
    <dbReference type="NCBI Taxonomy" id="103836"/>
    <lineage>
        <taxon>Bacteria</taxon>
        <taxon>Bacillati</taxon>
        <taxon>Actinomycetota</taxon>
        <taxon>Actinomycetes</taxon>
        <taxon>Streptosporangiales</taxon>
        <taxon>Streptosporangiaceae</taxon>
        <taxon>Thermopolyspora</taxon>
    </lineage>
</organism>
<keyword evidence="22" id="KW-1185">Reference proteome</keyword>
<evidence type="ECO:0000256" key="13">
    <source>
        <dbReference type="ARBA" id="ARBA00022842"/>
    </source>
</evidence>
<dbReference type="Pfam" id="PF08245">
    <property type="entry name" value="Mur_ligase_M"/>
    <property type="match status" value="1"/>
</dbReference>
<proteinExistence type="inferred from homology"/>
<keyword evidence="10" id="KW-0479">Metal-binding</keyword>
<dbReference type="InterPro" id="IPR004101">
    <property type="entry name" value="Mur_ligase_C"/>
</dbReference>
<evidence type="ECO:0000256" key="18">
    <source>
        <dbReference type="PIRNR" id="PIRNR001563"/>
    </source>
</evidence>
<evidence type="ECO:0000256" key="1">
    <source>
        <dbReference type="ARBA" id="ARBA00001946"/>
    </source>
</evidence>
<sequence length="425" mass="45261">MEWKFEPTLERISALMDLLGSPQRSCPVIHIAGTNGKTSTARMIEALLRERNLRVGRYTSPHLRSMRERICVDGAPLSEERFAEVYADILPYVEMIDAKGVRISFFEILTAMAFAAFADAPVDVVVLETGMGGTFDATNVADGAVSVVTPISLDHVDYLGPDIRSIAGEKAGIIKPGGVAVLAQQELPAAEVLMRRVAETGVTVAREGLEFGVLHRELAVGGQLLRLQGLKGVYEDVFLPLYGEHQASNAACALAAVETLAGTGEPLDADLVRQAFAGVRSPGRLEVVKRGPTVMVDAAHNIAGMEATVRALTESFAFDRLIGVVAMMADKDVPAMLGALEPVLTEVVVTRNSSPRSMDVDRLAELAREVFGPERVHEVPRLDDAIDKAIALADQGDDLGGGGVLITGSVVTSGDARTLLRAADV</sequence>
<dbReference type="Gene3D" id="3.90.190.20">
    <property type="entry name" value="Mur ligase, C-terminal domain"/>
    <property type="match status" value="1"/>
</dbReference>
<dbReference type="SUPFAM" id="SSF53623">
    <property type="entry name" value="MurD-like peptide ligases, catalytic domain"/>
    <property type="match status" value="1"/>
</dbReference>
<dbReference type="InterPro" id="IPR013221">
    <property type="entry name" value="Mur_ligase_cen"/>
</dbReference>
<comment type="similarity">
    <text evidence="4 18">Belongs to the folylpolyglutamate synthase family.</text>
</comment>
<comment type="pathway">
    <text evidence="3">Cofactor biosynthesis; tetrahydrofolylpolyglutamate biosynthesis.</text>
</comment>
<dbReference type="GO" id="GO:0046872">
    <property type="term" value="F:metal ion binding"/>
    <property type="evidence" value="ECO:0007669"/>
    <property type="project" value="UniProtKB-KW"/>
</dbReference>
<dbReference type="PIRSF" id="PIRSF001563">
    <property type="entry name" value="Folylpolyglu_synth"/>
    <property type="match status" value="1"/>
</dbReference>
<dbReference type="GO" id="GO:0046656">
    <property type="term" value="P:folic acid biosynthetic process"/>
    <property type="evidence" value="ECO:0007669"/>
    <property type="project" value="UniProtKB-KW"/>
</dbReference>
<evidence type="ECO:0000256" key="12">
    <source>
        <dbReference type="ARBA" id="ARBA00022840"/>
    </source>
</evidence>
<evidence type="ECO:0000256" key="8">
    <source>
        <dbReference type="ARBA" id="ARBA00019357"/>
    </source>
</evidence>
<dbReference type="PANTHER" id="PTHR11136:SF0">
    <property type="entry name" value="DIHYDROFOLATE SYNTHETASE-RELATED"/>
    <property type="match status" value="1"/>
</dbReference>
<evidence type="ECO:0000256" key="7">
    <source>
        <dbReference type="ARBA" id="ARBA00013025"/>
    </source>
</evidence>
<comment type="subunit">
    <text evidence="5">Monomer.</text>
</comment>
<evidence type="ECO:0000256" key="16">
    <source>
        <dbReference type="ARBA" id="ARBA00047493"/>
    </source>
</evidence>
<evidence type="ECO:0000256" key="14">
    <source>
        <dbReference type="ARBA" id="ARBA00022909"/>
    </source>
</evidence>
<dbReference type="EC" id="6.3.2.17" evidence="7"/>
<dbReference type="Proteomes" id="UP000319213">
    <property type="component" value="Unassembled WGS sequence"/>
</dbReference>
<keyword evidence="13" id="KW-0460">Magnesium</keyword>
<evidence type="ECO:0000256" key="15">
    <source>
        <dbReference type="ARBA" id="ARBA00030592"/>
    </source>
</evidence>
<evidence type="ECO:0000256" key="3">
    <source>
        <dbReference type="ARBA" id="ARBA00005150"/>
    </source>
</evidence>
<protein>
    <recommendedName>
        <fullName evidence="8">Dihydrofolate synthase/folylpolyglutamate synthase</fullName>
        <ecNumber evidence="6">6.3.2.12</ecNumber>
        <ecNumber evidence="7">6.3.2.17</ecNumber>
    </recommendedName>
    <alternativeName>
        <fullName evidence="15">Tetrahydrofolylpolyglutamate synthase</fullName>
    </alternativeName>
</protein>
<evidence type="ECO:0000256" key="4">
    <source>
        <dbReference type="ARBA" id="ARBA00008276"/>
    </source>
</evidence>
<evidence type="ECO:0000259" key="19">
    <source>
        <dbReference type="Pfam" id="PF02875"/>
    </source>
</evidence>
<comment type="cofactor">
    <cofactor evidence="1">
        <name>Mg(2+)</name>
        <dbReference type="ChEBI" id="CHEBI:18420"/>
    </cofactor>
</comment>
<feature type="domain" description="Mur ligase central" evidence="20">
    <location>
        <begin position="111"/>
        <end position="257"/>
    </location>
</feature>
<dbReference type="AlphaFoldDB" id="A0A543IV57"/>
<dbReference type="Pfam" id="PF02875">
    <property type="entry name" value="Mur_ligase_C"/>
    <property type="match status" value="1"/>
</dbReference>
<dbReference type="InterPro" id="IPR036615">
    <property type="entry name" value="Mur_ligase_C_dom_sf"/>
</dbReference>
<keyword evidence="14" id="KW-0289">Folate biosynthesis</keyword>